<gene>
    <name evidence="1" type="ORF">BLSMQ_3122</name>
</gene>
<dbReference type="GeneID" id="60907396"/>
<accession>A0A1D7W770</accession>
<dbReference type="Proteomes" id="UP000094793">
    <property type="component" value="Chromosome"/>
</dbReference>
<dbReference type="EMBL" id="CP017150">
    <property type="protein sequence ID" value="AOP54824.1"/>
    <property type="molecule type" value="Genomic_DNA"/>
</dbReference>
<dbReference type="RefSeq" id="WP_083248826.1">
    <property type="nucleotide sequence ID" value="NZ_BJME01000004.1"/>
</dbReference>
<evidence type="ECO:0000313" key="1">
    <source>
        <dbReference type="EMBL" id="AOP54824.1"/>
    </source>
</evidence>
<dbReference type="Pfam" id="PF10698">
    <property type="entry name" value="DUF2505"/>
    <property type="match status" value="1"/>
</dbReference>
<dbReference type="AlphaFoldDB" id="A0A1D7W770"/>
<proteinExistence type="predicted"/>
<evidence type="ECO:0000313" key="2">
    <source>
        <dbReference type="Proteomes" id="UP000094793"/>
    </source>
</evidence>
<dbReference type="InterPro" id="IPR019639">
    <property type="entry name" value="DUF2505"/>
</dbReference>
<dbReference type="KEGG" id="blin:BLSMQ_3122"/>
<dbReference type="OrthoDB" id="9879179at2"/>
<name>A0A1D7W770_BREAU</name>
<organism evidence="1 2">
    <name type="scientific">Brevibacterium aurantiacum</name>
    <dbReference type="NCBI Taxonomy" id="273384"/>
    <lineage>
        <taxon>Bacteria</taxon>
        <taxon>Bacillati</taxon>
        <taxon>Actinomycetota</taxon>
        <taxon>Actinomycetes</taxon>
        <taxon>Micrococcales</taxon>
        <taxon>Brevibacteriaceae</taxon>
        <taxon>Brevibacterium</taxon>
    </lineage>
</organism>
<sequence length="157" mass="16943">MQRATLKRRAAMWPAEILDRIADEGTWRTDGATLTVHSHRVEGLDLTASTPLSDNGVPTAAQRFLGTDPKLIQRLRSAPVADTAAVASLNIDAEIPGAPLEVHVEITMLRQDDNFTDVLAVIETVCSLPLVGKAIESGAQPHIKDMISVSLDRLSDL</sequence>
<protein>
    <submittedName>
        <fullName evidence="1">Uncharacterized protein</fullName>
    </submittedName>
</protein>
<reference evidence="2" key="1">
    <citation type="submission" date="2016-09" db="EMBL/GenBank/DDBJ databases">
        <title>Complete Genome Sequence of Brevibacterium linens SMQ-1335.</title>
        <authorList>
            <person name="de Melo A.G."/>
            <person name="Labrie S.J."/>
            <person name="Dumaresq J."/>
            <person name="Roberts R.J."/>
            <person name="Tremblay D.M."/>
            <person name="Moineau S."/>
        </authorList>
    </citation>
    <scope>NUCLEOTIDE SEQUENCE [LARGE SCALE GENOMIC DNA]</scope>
    <source>
        <strain evidence="2">SMQ-1335</strain>
    </source>
</reference>